<evidence type="ECO:0000313" key="6">
    <source>
        <dbReference type="EMBL" id="GAA0963369.1"/>
    </source>
</evidence>
<feature type="compositionally biased region" description="Low complexity" evidence="4">
    <location>
        <begin position="364"/>
        <end position="414"/>
    </location>
</feature>
<proteinExistence type="predicted"/>
<evidence type="ECO:0000313" key="7">
    <source>
        <dbReference type="Proteomes" id="UP001500542"/>
    </source>
</evidence>
<reference evidence="7" key="1">
    <citation type="journal article" date="2019" name="Int. J. Syst. Evol. Microbiol.">
        <title>The Global Catalogue of Microorganisms (GCM) 10K type strain sequencing project: providing services to taxonomists for standard genome sequencing and annotation.</title>
        <authorList>
            <consortium name="The Broad Institute Genomics Platform"/>
            <consortium name="The Broad Institute Genome Sequencing Center for Infectious Disease"/>
            <person name="Wu L."/>
            <person name="Ma J."/>
        </authorList>
    </citation>
    <scope>NUCLEOTIDE SEQUENCE [LARGE SCALE GENOMIC DNA]</scope>
    <source>
        <strain evidence="7">JCM 10977</strain>
    </source>
</reference>
<dbReference type="EMBL" id="BAAAHK010000027">
    <property type="protein sequence ID" value="GAA0963369.1"/>
    <property type="molecule type" value="Genomic_DNA"/>
</dbReference>
<dbReference type="Pfam" id="PF00698">
    <property type="entry name" value="Acyl_transf_1"/>
    <property type="match status" value="1"/>
</dbReference>
<evidence type="ECO:0000259" key="5">
    <source>
        <dbReference type="PROSITE" id="PS50075"/>
    </source>
</evidence>
<gene>
    <name evidence="6" type="ORF">GCM10009554_82610</name>
</gene>
<organism evidence="6 7">
    <name type="scientific">Kribbella koreensis</name>
    <dbReference type="NCBI Taxonomy" id="57909"/>
    <lineage>
        <taxon>Bacteria</taxon>
        <taxon>Bacillati</taxon>
        <taxon>Actinomycetota</taxon>
        <taxon>Actinomycetes</taxon>
        <taxon>Propionibacteriales</taxon>
        <taxon>Kribbellaceae</taxon>
        <taxon>Kribbella</taxon>
    </lineage>
</organism>
<dbReference type="RefSeq" id="WP_343984032.1">
    <property type="nucleotide sequence ID" value="NZ_BAAAHK010000027.1"/>
</dbReference>
<dbReference type="PANTHER" id="PTHR43775:SF37">
    <property type="entry name" value="SI:DKEY-61P9.11"/>
    <property type="match status" value="1"/>
</dbReference>
<dbReference type="SUPFAM" id="SSF47336">
    <property type="entry name" value="ACP-like"/>
    <property type="match status" value="1"/>
</dbReference>
<sequence length="668" mass="67876">MAISELDLRRFLVDRVARACELPPAEVDPDRLLEQYGIASRDAVAATGELEEVLGRRLEPTSVWRYPTINQLVRGLLSSAEPDGVAITPPDVLSGSEIAVIGLAQRLLESAAIGLTLRQVIWEALEHAGTPPRDLTGTSLSEAMADLRAGAVELAVAVLDGPGCRVVVLKRLADAERDLDQVLALCTDPEGNPTADFFEAVQTADRGLTPDLIPFPVGSTISCPEAVIHRARPAAPTPSTGPTRLLLSDTSLDGIRTYAGQLAEHLRTNSGSSTADVAHTLARRLGRGPLRATVTGRERADLTAALTSLAQGTPHPGNFAGEASTNPPQPLWVFPSQPLRDPASAQPGSALAQPRQPGSTQPESASAQPGQPGSASAQAGQPGSASAQAGGSASARTQGPASVPPGAAAGGQLMAGPGPEVSAAGPGAAAAGGALVAGAGALVGGAGVSVSSHLREADGVQPAGLRELAESVPGFVEVIAELDPLMVWATGVSLRDAVLTDVVAAGDELVVGFAVQVGLALAWRGRGVVPGAIVAEGSGEVAAAVVAGALTATEGARVIGALARTPDQLGPMLADLAPAEVRLPFYSTTSTDATPFGAEYWIAGTKPSTSVEVLLDRAAADGHQIYVELTADALAFHTQLAMLEVLGLPIIPPPGRVTNVPVAPWPGS</sequence>
<protein>
    <recommendedName>
        <fullName evidence="5">Carrier domain-containing protein</fullName>
    </recommendedName>
</protein>
<keyword evidence="3" id="KW-0808">Transferase</keyword>
<keyword evidence="2" id="KW-0597">Phosphoprotein</keyword>
<evidence type="ECO:0000256" key="4">
    <source>
        <dbReference type="SAM" id="MobiDB-lite"/>
    </source>
</evidence>
<dbReference type="PANTHER" id="PTHR43775">
    <property type="entry name" value="FATTY ACID SYNTHASE"/>
    <property type="match status" value="1"/>
</dbReference>
<keyword evidence="1" id="KW-0596">Phosphopantetheine</keyword>
<dbReference type="SMART" id="SM00823">
    <property type="entry name" value="PKS_PP"/>
    <property type="match status" value="1"/>
</dbReference>
<dbReference type="InterPro" id="IPR036736">
    <property type="entry name" value="ACP-like_sf"/>
</dbReference>
<dbReference type="SUPFAM" id="SSF52151">
    <property type="entry name" value="FabD/lysophospholipase-like"/>
    <property type="match status" value="1"/>
</dbReference>
<evidence type="ECO:0000256" key="1">
    <source>
        <dbReference type="ARBA" id="ARBA00022450"/>
    </source>
</evidence>
<dbReference type="InterPro" id="IPR020806">
    <property type="entry name" value="PKS_PP-bd"/>
</dbReference>
<dbReference type="InterPro" id="IPR009081">
    <property type="entry name" value="PP-bd_ACP"/>
</dbReference>
<evidence type="ECO:0000256" key="2">
    <source>
        <dbReference type="ARBA" id="ARBA00022553"/>
    </source>
</evidence>
<dbReference type="Proteomes" id="UP001500542">
    <property type="component" value="Unassembled WGS sequence"/>
</dbReference>
<evidence type="ECO:0000256" key="3">
    <source>
        <dbReference type="ARBA" id="ARBA00022679"/>
    </source>
</evidence>
<dbReference type="Pfam" id="PF00550">
    <property type="entry name" value="PP-binding"/>
    <property type="match status" value="1"/>
</dbReference>
<accession>A0ABP4CCR2</accession>
<dbReference type="Gene3D" id="1.10.1200.10">
    <property type="entry name" value="ACP-like"/>
    <property type="match status" value="1"/>
</dbReference>
<feature type="domain" description="Carrier" evidence="5">
    <location>
        <begin position="3"/>
        <end position="80"/>
    </location>
</feature>
<name>A0ABP4CCR2_9ACTN</name>
<dbReference type="InterPro" id="IPR001227">
    <property type="entry name" value="Ac_transferase_dom_sf"/>
</dbReference>
<keyword evidence="7" id="KW-1185">Reference proteome</keyword>
<dbReference type="InterPro" id="IPR050091">
    <property type="entry name" value="PKS_NRPS_Biosynth_Enz"/>
</dbReference>
<comment type="caution">
    <text evidence="6">The sequence shown here is derived from an EMBL/GenBank/DDBJ whole genome shotgun (WGS) entry which is preliminary data.</text>
</comment>
<dbReference type="Gene3D" id="3.40.366.10">
    <property type="entry name" value="Malonyl-Coenzyme A Acyl Carrier Protein, domain 2"/>
    <property type="match status" value="2"/>
</dbReference>
<feature type="region of interest" description="Disordered" evidence="4">
    <location>
        <begin position="310"/>
        <end position="414"/>
    </location>
</feature>
<dbReference type="InterPro" id="IPR014043">
    <property type="entry name" value="Acyl_transferase_dom"/>
</dbReference>
<dbReference type="PROSITE" id="PS50075">
    <property type="entry name" value="CARRIER"/>
    <property type="match status" value="1"/>
</dbReference>
<dbReference type="InterPro" id="IPR016035">
    <property type="entry name" value="Acyl_Trfase/lysoPLipase"/>
</dbReference>